<protein>
    <submittedName>
        <fullName evidence="2">DNA-directed RNA polymerase subunit alpha</fullName>
    </submittedName>
</protein>
<proteinExistence type="predicted"/>
<keyword evidence="2" id="KW-0804">Transcription</keyword>
<sequence length="267" mass="30890">MATSKKPRKKHDKNANIKRQSDRICRNSLVLSVIGLGNDGTEWIKNNIPQDRTTATEQDFELMYNKSRPWSFVFGVICRDQLGRGYIKFEYQSLANQFAFTAPEMTDYVNDNINAILNDVNEEHVLSPFLIASPEKKEFTDDYIKKLLTWKKVETTLKTPFEIKALREEGMAALREIDPTAYTDKATWTILRKNGCNDFADMRLVGLEKYQHCKGIGKKRIQSLIDGYHALINDEKLIAKLTALREFETQIYIHQQTMARLNRSAQM</sequence>
<dbReference type="GO" id="GO:0000428">
    <property type="term" value="C:DNA-directed RNA polymerase complex"/>
    <property type="evidence" value="ECO:0007669"/>
    <property type="project" value="UniProtKB-KW"/>
</dbReference>
<reference evidence="2" key="1">
    <citation type="journal article" date="2021" name="Proc. Natl. Acad. Sci. U.S.A.">
        <title>A Catalog of Tens of Thousands of Viruses from Human Metagenomes Reveals Hidden Associations with Chronic Diseases.</title>
        <authorList>
            <person name="Tisza M.J."/>
            <person name="Buck C.B."/>
        </authorList>
    </citation>
    <scope>NUCLEOTIDE SEQUENCE</scope>
    <source>
        <strain evidence="2">CtpKu3</strain>
    </source>
</reference>
<feature type="region of interest" description="Disordered" evidence="1">
    <location>
        <begin position="1"/>
        <end position="20"/>
    </location>
</feature>
<keyword evidence="2" id="KW-0240">DNA-directed RNA polymerase</keyword>
<name>A0A8S5UVT0_9CAUD</name>
<feature type="compositionally biased region" description="Basic residues" evidence="1">
    <location>
        <begin position="1"/>
        <end position="12"/>
    </location>
</feature>
<evidence type="ECO:0000256" key="1">
    <source>
        <dbReference type="SAM" id="MobiDB-lite"/>
    </source>
</evidence>
<accession>A0A8S5UVT0</accession>
<evidence type="ECO:0000313" key="2">
    <source>
        <dbReference type="EMBL" id="DAF98592.1"/>
    </source>
</evidence>
<dbReference type="EMBL" id="BK016151">
    <property type="protein sequence ID" value="DAF98592.1"/>
    <property type="molecule type" value="Genomic_DNA"/>
</dbReference>
<organism evidence="2">
    <name type="scientific">Myoviridae sp. ctpKu3</name>
    <dbReference type="NCBI Taxonomy" id="2825175"/>
    <lineage>
        <taxon>Viruses</taxon>
        <taxon>Duplodnaviria</taxon>
        <taxon>Heunggongvirae</taxon>
        <taxon>Uroviricota</taxon>
        <taxon>Caudoviricetes</taxon>
    </lineage>
</organism>